<evidence type="ECO:0000256" key="2">
    <source>
        <dbReference type="ARBA" id="ARBA00022679"/>
    </source>
</evidence>
<dbReference type="SUPFAM" id="SSF55060">
    <property type="entry name" value="GHMP Kinase, C-terminal domain"/>
    <property type="match status" value="1"/>
</dbReference>
<dbReference type="PROSITE" id="PS00627">
    <property type="entry name" value="GHMP_KINASES_ATP"/>
    <property type="match status" value="1"/>
</dbReference>
<dbReference type="InterPro" id="IPR006203">
    <property type="entry name" value="GHMP_knse_ATP-bd_CS"/>
</dbReference>
<dbReference type="RefSeq" id="WP_395419303.1">
    <property type="nucleotide sequence ID" value="NZ_JBIPKE010000020.1"/>
</dbReference>
<proteinExistence type="inferred from homology"/>
<comment type="caution">
    <text evidence="11">The sequence shown here is derived from an EMBL/GenBank/DDBJ whole genome shotgun (WGS) entry which is preliminary data.</text>
</comment>
<evidence type="ECO:0000256" key="5">
    <source>
        <dbReference type="ARBA" id="ARBA00022840"/>
    </source>
</evidence>
<dbReference type="PRINTS" id="PR00473">
    <property type="entry name" value="GALCTOKINASE"/>
</dbReference>
<keyword evidence="6" id="KW-0299">Galactose metabolism</keyword>
<dbReference type="InterPro" id="IPR006204">
    <property type="entry name" value="GHMP_kinase_N_dom"/>
</dbReference>
<dbReference type="Gene3D" id="3.30.230.10">
    <property type="match status" value="1"/>
</dbReference>
<evidence type="ECO:0000256" key="1">
    <source>
        <dbReference type="ARBA" id="ARBA00006566"/>
    </source>
</evidence>
<comment type="similarity">
    <text evidence="1">Belongs to the GHMP kinase family. GalK subfamily.</text>
</comment>
<dbReference type="SUPFAM" id="SSF54211">
    <property type="entry name" value="Ribosomal protein S5 domain 2-like"/>
    <property type="match status" value="1"/>
</dbReference>
<evidence type="ECO:0000259" key="9">
    <source>
        <dbReference type="Pfam" id="PF08544"/>
    </source>
</evidence>
<dbReference type="PROSITE" id="PS00106">
    <property type="entry name" value="GALACTOKINASE"/>
    <property type="match status" value="1"/>
</dbReference>
<dbReference type="InterPro" id="IPR006206">
    <property type="entry name" value="Mevalonate/galactokinase"/>
</dbReference>
<keyword evidence="2 11" id="KW-0808">Transferase</keyword>
<dbReference type="EC" id="2.7.1.6" evidence="7"/>
<dbReference type="PRINTS" id="PR00959">
    <property type="entry name" value="MEVGALKINASE"/>
</dbReference>
<dbReference type="PANTHER" id="PTHR10457:SF7">
    <property type="entry name" value="GALACTOKINASE-RELATED"/>
    <property type="match status" value="1"/>
</dbReference>
<accession>A0ABW7NE64</accession>
<dbReference type="NCBIfam" id="TIGR00131">
    <property type="entry name" value="gal_kin"/>
    <property type="match status" value="1"/>
</dbReference>
<dbReference type="Gene3D" id="3.30.70.890">
    <property type="entry name" value="GHMP kinase, C-terminal domain"/>
    <property type="match status" value="1"/>
</dbReference>
<keyword evidence="12" id="KW-1185">Reference proteome</keyword>
<dbReference type="InterPro" id="IPR036554">
    <property type="entry name" value="GHMP_kinase_C_sf"/>
</dbReference>
<protein>
    <recommendedName>
        <fullName evidence="7">Galactokinase</fullName>
        <ecNumber evidence="7">2.7.1.6</ecNumber>
    </recommendedName>
</protein>
<feature type="domain" description="GHMP kinase C-terminal" evidence="9">
    <location>
        <begin position="286"/>
        <end position="364"/>
    </location>
</feature>
<organism evidence="11 12">
    <name type="scientific">Marinoscillum luteum</name>
    <dbReference type="NCBI Taxonomy" id="861051"/>
    <lineage>
        <taxon>Bacteria</taxon>
        <taxon>Pseudomonadati</taxon>
        <taxon>Bacteroidota</taxon>
        <taxon>Cytophagia</taxon>
        <taxon>Cytophagales</taxon>
        <taxon>Reichenbachiellaceae</taxon>
        <taxon>Marinoscillum</taxon>
    </lineage>
</organism>
<dbReference type="EMBL" id="JBIPKE010000020">
    <property type="protein sequence ID" value="MFH6985861.1"/>
    <property type="molecule type" value="Genomic_DNA"/>
</dbReference>
<dbReference type="Pfam" id="PF10509">
    <property type="entry name" value="GalKase_gal_bdg"/>
    <property type="match status" value="1"/>
</dbReference>
<evidence type="ECO:0000313" key="11">
    <source>
        <dbReference type="EMBL" id="MFH6985861.1"/>
    </source>
</evidence>
<dbReference type="Pfam" id="PF08544">
    <property type="entry name" value="GHMP_kinases_C"/>
    <property type="match status" value="1"/>
</dbReference>
<keyword evidence="5" id="KW-0067">ATP-binding</keyword>
<reference evidence="11 12" key="1">
    <citation type="journal article" date="2013" name="Int. J. Syst. Evol. Microbiol.">
        <title>Marinoscillum luteum sp. nov., isolated from marine sediment.</title>
        <authorList>
            <person name="Cha I.T."/>
            <person name="Park S.J."/>
            <person name="Kim S.J."/>
            <person name="Kim J.G."/>
            <person name="Jung M.Y."/>
            <person name="Shin K.S."/>
            <person name="Kwon K.K."/>
            <person name="Yang S.H."/>
            <person name="Seo Y.S."/>
            <person name="Rhee S.K."/>
        </authorList>
    </citation>
    <scope>NUCLEOTIDE SEQUENCE [LARGE SCALE GENOMIC DNA]</scope>
    <source>
        <strain evidence="11 12">KCTC 23939</strain>
    </source>
</reference>
<evidence type="ECO:0000259" key="10">
    <source>
        <dbReference type="Pfam" id="PF10509"/>
    </source>
</evidence>
<feature type="domain" description="GHMP kinase N-terminal" evidence="8">
    <location>
        <begin position="93"/>
        <end position="180"/>
    </location>
</feature>
<dbReference type="InterPro" id="IPR014721">
    <property type="entry name" value="Ribsml_uS5_D2-typ_fold_subgr"/>
</dbReference>
<sequence>MNDLSQRVSSHFAEQFGAKPVLVRAPGRINLIGEHTDYNNGFVLPAAVEHAIFFAIGKSDNADRCSLISLDFEDRYDFDLADMQPLPTDSWQNYILGVVAEIQKSGRQVAGFNLVFSGNVPRGSGMSSSAALECGTCAGLNELFELGIPKVDMVKMSQMAEHHYAGVKCGIMDQFASMMGAKDQALLLDCQSLEYRHFPIGLNDYSLLLCNSNVTHSLASSEYNVRRQQCEAGVSGLQKRFSGISSLRDVSMDQLNQVQSQLDEVVYRRCKYVIEENARVNEFTTALTQSDLIKAGEILKSAQKAMKDEYEITCPEIDFMADFANAHEDILGARMMGGGFGGCTLNLIKKGREAAFIEALNEAYMDQFNQEITPIQVNISDGVSLIKV</sequence>
<evidence type="ECO:0000256" key="4">
    <source>
        <dbReference type="ARBA" id="ARBA00022777"/>
    </source>
</evidence>
<dbReference type="Proteomes" id="UP001610063">
    <property type="component" value="Unassembled WGS sequence"/>
</dbReference>
<evidence type="ECO:0000256" key="3">
    <source>
        <dbReference type="ARBA" id="ARBA00022741"/>
    </source>
</evidence>
<dbReference type="InterPro" id="IPR019741">
    <property type="entry name" value="Galactokinase_CS"/>
</dbReference>
<dbReference type="InterPro" id="IPR020568">
    <property type="entry name" value="Ribosomal_Su5_D2-typ_SF"/>
</dbReference>
<evidence type="ECO:0000256" key="7">
    <source>
        <dbReference type="NCBIfam" id="TIGR00131"/>
    </source>
</evidence>
<name>A0ABW7NE64_9BACT</name>
<evidence type="ECO:0000256" key="6">
    <source>
        <dbReference type="ARBA" id="ARBA00023144"/>
    </source>
</evidence>
<evidence type="ECO:0000313" key="12">
    <source>
        <dbReference type="Proteomes" id="UP001610063"/>
    </source>
</evidence>
<dbReference type="GO" id="GO:0004335">
    <property type="term" value="F:galactokinase activity"/>
    <property type="evidence" value="ECO:0007669"/>
    <property type="project" value="UniProtKB-EC"/>
</dbReference>
<keyword evidence="4" id="KW-0418">Kinase</keyword>
<dbReference type="Pfam" id="PF00288">
    <property type="entry name" value="GHMP_kinases_N"/>
    <property type="match status" value="1"/>
</dbReference>
<dbReference type="PANTHER" id="PTHR10457">
    <property type="entry name" value="MEVALONATE KINASE/GALACTOKINASE"/>
    <property type="match status" value="1"/>
</dbReference>
<dbReference type="PIRSF" id="PIRSF000530">
    <property type="entry name" value="Galactokinase"/>
    <property type="match status" value="1"/>
</dbReference>
<dbReference type="InterPro" id="IPR013750">
    <property type="entry name" value="GHMP_kinase_C_dom"/>
</dbReference>
<gene>
    <name evidence="11" type="primary">galK</name>
    <name evidence="11" type="ORF">ACHKAR_20570</name>
</gene>
<evidence type="ECO:0000259" key="8">
    <source>
        <dbReference type="Pfam" id="PF00288"/>
    </source>
</evidence>
<keyword evidence="6" id="KW-0119">Carbohydrate metabolism</keyword>
<dbReference type="InterPro" id="IPR000705">
    <property type="entry name" value="Galactokinase"/>
</dbReference>
<feature type="domain" description="Galactokinase N-terminal" evidence="10">
    <location>
        <begin position="11"/>
        <end position="58"/>
    </location>
</feature>
<keyword evidence="3" id="KW-0547">Nucleotide-binding</keyword>
<dbReference type="InterPro" id="IPR019539">
    <property type="entry name" value="GalKase_N"/>
</dbReference>